<dbReference type="EMBL" id="FOOI01000010">
    <property type="protein sequence ID" value="SFG94272.1"/>
    <property type="molecule type" value="Genomic_DNA"/>
</dbReference>
<reference evidence="1 2" key="1">
    <citation type="submission" date="2016-10" db="EMBL/GenBank/DDBJ databases">
        <authorList>
            <person name="de Groot N.N."/>
        </authorList>
    </citation>
    <scope>NUCLEOTIDE SEQUENCE [LARGE SCALE GENOMIC DNA]</scope>
    <source>
        <strain evidence="1 2">CPCC 202808</strain>
    </source>
</reference>
<sequence length="212" mass="22755">MECGPETALRPGDTGATRDVARCPRCGWERPFTRRPVFLLTGPSGTGKTTVTDALTRLADGGGLPGCAVFDVDLTLHVAALGWDVWRNTWLQLAHGLAGNGLATLLCGTIVPEQLAELPARMLVGPVHHAALDCPDDVLVRRLRDRPAWRGSDDEFVARQLGFAGWHRSQVGRRFDTHRSDPATVAAGVAEWVREVLGTPARPAAEPTGGAR</sequence>
<evidence type="ECO:0000313" key="2">
    <source>
        <dbReference type="Proteomes" id="UP000199052"/>
    </source>
</evidence>
<dbReference type="InterPro" id="IPR027417">
    <property type="entry name" value="P-loop_NTPase"/>
</dbReference>
<dbReference type="Gene3D" id="3.40.50.300">
    <property type="entry name" value="P-loop containing nucleotide triphosphate hydrolases"/>
    <property type="match status" value="1"/>
</dbReference>
<organism evidence="1 2">
    <name type="scientific">Actinopolymorpha cephalotaxi</name>
    <dbReference type="NCBI Taxonomy" id="504797"/>
    <lineage>
        <taxon>Bacteria</taxon>
        <taxon>Bacillati</taxon>
        <taxon>Actinomycetota</taxon>
        <taxon>Actinomycetes</taxon>
        <taxon>Propionibacteriales</taxon>
        <taxon>Actinopolymorphaceae</taxon>
        <taxon>Actinopolymorpha</taxon>
    </lineage>
</organism>
<proteinExistence type="predicted"/>
<dbReference type="Proteomes" id="UP000199052">
    <property type="component" value="Unassembled WGS sequence"/>
</dbReference>
<accession>A0A1I2VZ07</accession>
<protein>
    <submittedName>
        <fullName evidence="1">AAA domain-containing protein</fullName>
    </submittedName>
</protein>
<gene>
    <name evidence="1" type="ORF">SAMN05421678_1107</name>
</gene>
<name>A0A1I2VZ07_9ACTN</name>
<dbReference type="SUPFAM" id="SSF52540">
    <property type="entry name" value="P-loop containing nucleoside triphosphate hydrolases"/>
    <property type="match status" value="1"/>
</dbReference>
<dbReference type="AlphaFoldDB" id="A0A1I2VZ07"/>
<dbReference type="STRING" id="504797.SAMN05421678_1107"/>
<evidence type="ECO:0000313" key="1">
    <source>
        <dbReference type="EMBL" id="SFG94272.1"/>
    </source>
</evidence>